<dbReference type="EMBL" id="JAERRJ010000001">
    <property type="protein sequence ID" value="MBL1073087.1"/>
    <property type="molecule type" value="Genomic_DNA"/>
</dbReference>
<keyword evidence="1" id="KW-0732">Signal</keyword>
<comment type="caution">
    <text evidence="2">The sequence shown here is derived from an EMBL/GenBank/DDBJ whole genome shotgun (WGS) entry which is preliminary data.</text>
</comment>
<feature type="signal peptide" evidence="1">
    <location>
        <begin position="1"/>
        <end position="25"/>
    </location>
</feature>
<sequence length="128" mass="14080">MIKKILLATVVLGTVLGIVAGPARADTFSSSRSGSCSGTVGSWGYFYAYTYQYAYIAGRTIESESHSFSFSGFLSGAENAELLKGEDRKWIIYRSGDFDIAVPYVSGAGLFVQDNRRVDRDWIKLCSY</sequence>
<proteinExistence type="predicted"/>
<organism evidence="2 3">
    <name type="scientific">Nocardia acididurans</name>
    <dbReference type="NCBI Taxonomy" id="2802282"/>
    <lineage>
        <taxon>Bacteria</taxon>
        <taxon>Bacillati</taxon>
        <taxon>Actinomycetota</taxon>
        <taxon>Actinomycetes</taxon>
        <taxon>Mycobacteriales</taxon>
        <taxon>Nocardiaceae</taxon>
        <taxon>Nocardia</taxon>
    </lineage>
</organism>
<dbReference type="RefSeq" id="WP_201942544.1">
    <property type="nucleotide sequence ID" value="NZ_JAERRJ010000001.1"/>
</dbReference>
<dbReference type="Proteomes" id="UP000602198">
    <property type="component" value="Unassembled WGS sequence"/>
</dbReference>
<keyword evidence="3" id="KW-1185">Reference proteome</keyword>
<evidence type="ECO:0008006" key="4">
    <source>
        <dbReference type="Google" id="ProtNLM"/>
    </source>
</evidence>
<evidence type="ECO:0000313" key="2">
    <source>
        <dbReference type="EMBL" id="MBL1073087.1"/>
    </source>
</evidence>
<evidence type="ECO:0000256" key="1">
    <source>
        <dbReference type="SAM" id="SignalP"/>
    </source>
</evidence>
<evidence type="ECO:0000313" key="3">
    <source>
        <dbReference type="Proteomes" id="UP000602198"/>
    </source>
</evidence>
<reference evidence="2 3" key="1">
    <citation type="submission" date="2021-01" db="EMBL/GenBank/DDBJ databases">
        <title>WGS of actinomycetes isolated from Thailand.</title>
        <authorList>
            <person name="Thawai C."/>
        </authorList>
    </citation>
    <scope>NUCLEOTIDE SEQUENCE [LARGE SCALE GENOMIC DNA]</scope>
    <source>
        <strain evidence="2 3">LPG 2</strain>
    </source>
</reference>
<gene>
    <name evidence="2" type="ORF">JK358_01630</name>
</gene>
<name>A0ABS1LXK7_9NOCA</name>
<feature type="chain" id="PRO_5045794453" description="Secreted protein" evidence="1">
    <location>
        <begin position="26"/>
        <end position="128"/>
    </location>
</feature>
<protein>
    <recommendedName>
        <fullName evidence="4">Secreted protein</fullName>
    </recommendedName>
</protein>
<accession>A0ABS1LXK7</accession>